<dbReference type="KEGG" id="wsu:WS0859"/>
<feature type="transmembrane region" description="Helical" evidence="4">
    <location>
        <begin position="12"/>
        <end position="29"/>
    </location>
</feature>
<proteinExistence type="predicted"/>
<dbReference type="PANTHER" id="PTHR32089:SF112">
    <property type="entry name" value="LYSOZYME-LIKE PROTEIN-RELATED"/>
    <property type="match status" value="1"/>
</dbReference>
<evidence type="ECO:0000313" key="7">
    <source>
        <dbReference type="Proteomes" id="UP000000422"/>
    </source>
</evidence>
<feature type="transmembrane region" description="Helical" evidence="4">
    <location>
        <begin position="191"/>
        <end position="213"/>
    </location>
</feature>
<keyword evidence="1 2" id="KW-0807">Transducer</keyword>
<dbReference type="RefSeq" id="WP_011138765.1">
    <property type="nucleotide sequence ID" value="NC_005090.1"/>
</dbReference>
<feature type="domain" description="Methyl-accepting transducer" evidence="5">
    <location>
        <begin position="273"/>
        <end position="509"/>
    </location>
</feature>
<dbReference type="EMBL" id="BX571659">
    <property type="protein sequence ID" value="CAE09968.1"/>
    <property type="molecule type" value="Genomic_DNA"/>
</dbReference>
<keyword evidence="6" id="KW-0675">Receptor</keyword>
<dbReference type="PANTHER" id="PTHR32089">
    <property type="entry name" value="METHYL-ACCEPTING CHEMOTAXIS PROTEIN MCPB"/>
    <property type="match status" value="1"/>
</dbReference>
<evidence type="ECO:0000256" key="4">
    <source>
        <dbReference type="SAM" id="Phobius"/>
    </source>
</evidence>
<dbReference type="SMART" id="SM00283">
    <property type="entry name" value="MA"/>
    <property type="match status" value="1"/>
</dbReference>
<dbReference type="Pfam" id="PF00015">
    <property type="entry name" value="MCPsignal"/>
    <property type="match status" value="1"/>
</dbReference>
<dbReference type="CDD" id="cd19411">
    <property type="entry name" value="MCP2201-like_sensor"/>
    <property type="match status" value="1"/>
</dbReference>
<dbReference type="InterPro" id="IPR024478">
    <property type="entry name" value="HlyB_4HB_MCP"/>
</dbReference>
<keyword evidence="7" id="KW-1185">Reference proteome</keyword>
<dbReference type="CDD" id="cd11386">
    <property type="entry name" value="MCP_signal"/>
    <property type="match status" value="1"/>
</dbReference>
<keyword evidence="4" id="KW-1133">Transmembrane helix</keyword>
<dbReference type="Pfam" id="PF12729">
    <property type="entry name" value="4HB_MCP_1"/>
    <property type="match status" value="1"/>
</dbReference>
<dbReference type="GO" id="GO:0007165">
    <property type="term" value="P:signal transduction"/>
    <property type="evidence" value="ECO:0007669"/>
    <property type="project" value="UniProtKB-KW"/>
</dbReference>
<gene>
    <name evidence="6" type="primary">MCPG</name>
    <name evidence="6" type="ordered locus">WS0859</name>
</gene>
<dbReference type="SUPFAM" id="SSF58104">
    <property type="entry name" value="Methyl-accepting chemotaxis protein (MCP) signaling domain"/>
    <property type="match status" value="1"/>
</dbReference>
<dbReference type="eggNOG" id="COG0840">
    <property type="taxonomic scope" value="Bacteria"/>
</dbReference>
<dbReference type="PROSITE" id="PS50111">
    <property type="entry name" value="CHEMOTAXIS_TRANSDUC_2"/>
    <property type="match status" value="1"/>
</dbReference>
<feature type="region of interest" description="Disordered" evidence="3">
    <location>
        <begin position="327"/>
        <end position="348"/>
    </location>
</feature>
<dbReference type="GO" id="GO:0016020">
    <property type="term" value="C:membrane"/>
    <property type="evidence" value="ECO:0007669"/>
    <property type="project" value="InterPro"/>
</dbReference>
<accession>Q7M9K1</accession>
<reference evidence="6 7" key="1">
    <citation type="journal article" date="2003" name="Proc. Natl. Acad. Sci. U.S.A.">
        <title>Complete genome sequence and analysis of Wolinella succinogenes.</title>
        <authorList>
            <person name="Baar C."/>
            <person name="Eppinger M."/>
            <person name="Raddatz G."/>
            <person name="Simon JM."/>
            <person name="Lanz C."/>
            <person name="Klimmek O."/>
            <person name="Nandakumar R."/>
            <person name="Gross R."/>
            <person name="Rosinus A."/>
            <person name="Keller H."/>
            <person name="Jagtap P."/>
            <person name="Linke B."/>
            <person name="Meyer F."/>
            <person name="Lederer H."/>
            <person name="Schuster S.C."/>
        </authorList>
    </citation>
    <scope>NUCLEOTIDE SEQUENCE [LARGE SCALE GENOMIC DNA]</scope>
    <source>
        <strain evidence="7">ATCC 29543 / DSM 1740 / CCUG 13145 / JCM 31913 / LMG 7466 / NCTC 11488 / FDC 602W</strain>
    </source>
</reference>
<evidence type="ECO:0000259" key="5">
    <source>
        <dbReference type="PROSITE" id="PS50111"/>
    </source>
</evidence>
<dbReference type="AlphaFoldDB" id="Q7M9K1"/>
<evidence type="ECO:0000256" key="2">
    <source>
        <dbReference type="PROSITE-ProRule" id="PRU00284"/>
    </source>
</evidence>
<protein>
    <submittedName>
        <fullName evidence="6">PUTATIVE CHEMOTAXIS CHEMORECEPTOR MCPG</fullName>
    </submittedName>
</protein>
<dbReference type="InterPro" id="IPR004089">
    <property type="entry name" value="MCPsignal_dom"/>
</dbReference>
<keyword evidence="4" id="KW-0472">Membrane</keyword>
<evidence type="ECO:0000256" key="1">
    <source>
        <dbReference type="ARBA" id="ARBA00023224"/>
    </source>
</evidence>
<dbReference type="STRING" id="273121.WS0859"/>
<evidence type="ECO:0000256" key="3">
    <source>
        <dbReference type="SAM" id="MobiDB-lite"/>
    </source>
</evidence>
<organism evidence="7">
    <name type="scientific">Wolinella succinogenes (strain ATCC 29543 / DSM 1740 / CCUG 13145 / JCM 31913 / LMG 7466 / NCTC 11488 / FDC 602W)</name>
    <name type="common">Vibrio succinogenes</name>
    <dbReference type="NCBI Taxonomy" id="273121"/>
    <lineage>
        <taxon>Bacteria</taxon>
        <taxon>Pseudomonadati</taxon>
        <taxon>Campylobacterota</taxon>
        <taxon>Epsilonproteobacteria</taxon>
        <taxon>Campylobacterales</taxon>
        <taxon>Helicobacteraceae</taxon>
        <taxon>Wolinella</taxon>
    </lineage>
</organism>
<dbReference type="Proteomes" id="UP000000422">
    <property type="component" value="Chromosome"/>
</dbReference>
<keyword evidence="4" id="KW-0812">Transmembrane</keyword>
<evidence type="ECO:0000313" key="6">
    <source>
        <dbReference type="EMBL" id="CAE09968.1"/>
    </source>
</evidence>
<dbReference type="InterPro" id="IPR047347">
    <property type="entry name" value="YvaQ-like_sensor"/>
</dbReference>
<dbReference type="Gene3D" id="1.10.287.950">
    <property type="entry name" value="Methyl-accepting chemotaxis protein"/>
    <property type="match status" value="1"/>
</dbReference>
<sequence>MNSLTITKKLYLGFGAIIALMMLVTIIGIQKVNFIDETLREITDVNSLKQRYAINFRGSVHDRAIALRDVVLTQESTQIPTILDEIKRLEDFYATSAKPLAALFAKGEGIESKEREILQKINEIEKRTLPLVQEIIRLKLQGNQEHAQTLLMKEARPAFVEWLGVINEFIDHEESKNQKATPIAREIAGGFSWLMIWLSLSALVIGILIAFFISRYLTRSIGGEPREVAHIVGEIAKGDLTFQSPPAPKESTLEAILRMQEQLKEVVGHIIYASLEMTRKIKDVAEASKSSEESTKRQEETSASLALGIQKLQSTIQEVAKLAKQTQENSARSVELSERGASAAQDTASNMERVTLGAKNSAAQIQTLDTHAQNIGGSASLIKEITDQTNLLALNAAIEAARAGESGRGFAVVADEIRKLAERTDTATQEITRMIGLIQSETKEAVLGMENIVKEIERSFGMANEAAEILHEISKQADDSFSKAKEVAQSSELQTQSASALSLEVALIADLSKESSGAMKRNIQAIEELSRISTDLEHLAGHFKV</sequence>
<dbReference type="HOGENOM" id="CLU_000445_107_27_7"/>
<name>Q7M9K1_WOLSU</name>